<dbReference type="Proteomes" id="UP000564496">
    <property type="component" value="Unassembled WGS sequence"/>
</dbReference>
<feature type="region of interest" description="Disordered" evidence="1">
    <location>
        <begin position="1"/>
        <end position="51"/>
    </location>
</feature>
<keyword evidence="2" id="KW-0472">Membrane</keyword>
<sequence length="232" mass="24636">MSDQYGSFDNPYGGKPPFEGQEPPAQPSSQPPPTPYATPQPQGWGHPPQAYGQYPMAQQLPPYLPHYPQPDPDSRPGTVVGASVMTIVGSVIALLIAVFMVPTGIADYNDPTSSDKGVTMFMIIWFAICGVLSLAAIPLGIMVLFRSNLARILLTVVGSIAALLSLFVVLYPALIIAALVMLYVGRAGRWFSRRKPGDPWQQPAATPNSGTPNGGTPNGGTPNGAPPTHQQF</sequence>
<name>A0A7Z0DQ82_9ACTN</name>
<comment type="caution">
    <text evidence="3">The sequence shown here is derived from an EMBL/GenBank/DDBJ whole genome shotgun (WGS) entry which is preliminary data.</text>
</comment>
<keyword evidence="2" id="KW-0812">Transmembrane</keyword>
<proteinExistence type="predicted"/>
<evidence type="ECO:0000313" key="4">
    <source>
        <dbReference type="Proteomes" id="UP000564496"/>
    </source>
</evidence>
<keyword evidence="2" id="KW-1133">Transmembrane helix</keyword>
<dbReference type="AlphaFoldDB" id="A0A7Z0DQ82"/>
<feature type="transmembrane region" description="Helical" evidence="2">
    <location>
        <begin position="152"/>
        <end position="185"/>
    </location>
</feature>
<keyword evidence="4" id="KW-1185">Reference proteome</keyword>
<dbReference type="EMBL" id="JACBZR010000001">
    <property type="protein sequence ID" value="NYI79688.1"/>
    <property type="molecule type" value="Genomic_DNA"/>
</dbReference>
<organism evidence="3 4">
    <name type="scientific">Nocardioides panzhihuensis</name>
    <dbReference type="NCBI Taxonomy" id="860243"/>
    <lineage>
        <taxon>Bacteria</taxon>
        <taxon>Bacillati</taxon>
        <taxon>Actinomycetota</taxon>
        <taxon>Actinomycetes</taxon>
        <taxon>Propionibacteriales</taxon>
        <taxon>Nocardioidaceae</taxon>
        <taxon>Nocardioides</taxon>
    </lineage>
</organism>
<accession>A0A7Z0DQ82</accession>
<evidence type="ECO:0000313" key="3">
    <source>
        <dbReference type="EMBL" id="NYI79688.1"/>
    </source>
</evidence>
<gene>
    <name evidence="3" type="ORF">BJ988_004336</name>
</gene>
<feature type="compositionally biased region" description="Pro residues" evidence="1">
    <location>
        <begin position="24"/>
        <end position="38"/>
    </location>
</feature>
<protein>
    <recommendedName>
        <fullName evidence="5">DUF4064 domain-containing protein</fullName>
    </recommendedName>
</protein>
<evidence type="ECO:0008006" key="5">
    <source>
        <dbReference type="Google" id="ProtNLM"/>
    </source>
</evidence>
<feature type="region of interest" description="Disordered" evidence="1">
    <location>
        <begin position="195"/>
        <end position="232"/>
    </location>
</feature>
<dbReference type="RefSeq" id="WP_179659964.1">
    <property type="nucleotide sequence ID" value="NZ_JACBZR010000001.1"/>
</dbReference>
<evidence type="ECO:0000256" key="1">
    <source>
        <dbReference type="SAM" id="MobiDB-lite"/>
    </source>
</evidence>
<feature type="transmembrane region" description="Helical" evidence="2">
    <location>
        <begin position="122"/>
        <end position="146"/>
    </location>
</feature>
<evidence type="ECO:0000256" key="2">
    <source>
        <dbReference type="SAM" id="Phobius"/>
    </source>
</evidence>
<reference evidence="3 4" key="1">
    <citation type="submission" date="2020-07" db="EMBL/GenBank/DDBJ databases">
        <title>Sequencing the genomes of 1000 actinobacteria strains.</title>
        <authorList>
            <person name="Klenk H.-P."/>
        </authorList>
    </citation>
    <scope>NUCLEOTIDE SEQUENCE [LARGE SCALE GENOMIC DNA]</scope>
    <source>
        <strain evidence="3 4">DSM 26487</strain>
    </source>
</reference>
<feature type="compositionally biased region" description="Gly residues" evidence="1">
    <location>
        <begin position="212"/>
        <end position="222"/>
    </location>
</feature>
<feature type="transmembrane region" description="Helical" evidence="2">
    <location>
        <begin position="79"/>
        <end position="101"/>
    </location>
</feature>